<keyword evidence="1" id="KW-0808">Transferase</keyword>
<dbReference type="GO" id="GO:0016256">
    <property type="term" value="P:N-glycan processing to lysosome"/>
    <property type="evidence" value="ECO:0007669"/>
    <property type="project" value="TreeGrafter"/>
</dbReference>
<accession>A0A9Q0LZI1</accession>
<dbReference type="PANTHER" id="PTHR24045">
    <property type="match status" value="1"/>
</dbReference>
<dbReference type="InterPro" id="IPR031357">
    <property type="entry name" value="Stealth_CR3"/>
</dbReference>
<dbReference type="Proteomes" id="UP001142055">
    <property type="component" value="Chromosome 3"/>
</dbReference>
<dbReference type="Pfam" id="PF17102">
    <property type="entry name" value="Stealth_CR3"/>
    <property type="match status" value="1"/>
</dbReference>
<dbReference type="GO" id="GO:0046835">
    <property type="term" value="P:carbohydrate phosphorylation"/>
    <property type="evidence" value="ECO:0007669"/>
    <property type="project" value="TreeGrafter"/>
</dbReference>
<dbReference type="AlphaFoldDB" id="A0A9Q0LZI1"/>
<dbReference type="GO" id="GO:0005794">
    <property type="term" value="C:Golgi apparatus"/>
    <property type="evidence" value="ECO:0007669"/>
    <property type="project" value="TreeGrafter"/>
</dbReference>
<evidence type="ECO:0000313" key="4">
    <source>
        <dbReference type="EMBL" id="KAJ6216154.1"/>
    </source>
</evidence>
<reference evidence="4" key="1">
    <citation type="submission" date="2022-12" db="EMBL/GenBank/DDBJ databases">
        <title>Genome assemblies of Blomia tropicalis.</title>
        <authorList>
            <person name="Cui Y."/>
        </authorList>
    </citation>
    <scope>NUCLEOTIDE SEQUENCE</scope>
    <source>
        <tissue evidence="4">Adult mites</tissue>
    </source>
</reference>
<dbReference type="GO" id="GO:0003976">
    <property type="term" value="F:UDP-N-acetylglucosamine-lysosomal-enzyme N-acetylglucosaminephosphotransferase activity"/>
    <property type="evidence" value="ECO:0007669"/>
    <property type="project" value="TreeGrafter"/>
</dbReference>
<dbReference type="OMA" id="HICSLNE"/>
<keyword evidence="5" id="KW-1185">Reference proteome</keyword>
<gene>
    <name evidence="4" type="ORF">RDWZM_007311</name>
</gene>
<evidence type="ECO:0000256" key="1">
    <source>
        <dbReference type="ARBA" id="ARBA00022679"/>
    </source>
</evidence>
<evidence type="ECO:0000259" key="3">
    <source>
        <dbReference type="Pfam" id="PF17103"/>
    </source>
</evidence>
<proteinExistence type="predicted"/>
<name>A0A9Q0LZI1_BLOTA</name>
<dbReference type="InterPro" id="IPR031356">
    <property type="entry name" value="Stealth_CR4"/>
</dbReference>
<dbReference type="PANTHER" id="PTHR24045:SF0">
    <property type="entry name" value="N-ACETYLGLUCOSAMINE-1-PHOSPHOTRANSFERASE SUBUNITS ALPHA_BETA"/>
    <property type="match status" value="1"/>
</dbReference>
<comment type="caution">
    <text evidence="4">The sequence shown here is derived from an EMBL/GenBank/DDBJ whole genome shotgun (WGS) entry which is preliminary data.</text>
</comment>
<dbReference type="Pfam" id="PF17103">
    <property type="entry name" value="Stealth_CR4"/>
    <property type="match status" value="1"/>
</dbReference>
<feature type="domain" description="Stealth protein CR4 conserved region 4" evidence="3">
    <location>
        <begin position="165"/>
        <end position="206"/>
    </location>
</feature>
<feature type="domain" description="Stealth protein CR3 conserved region 3" evidence="2">
    <location>
        <begin position="1"/>
        <end position="37"/>
    </location>
</feature>
<dbReference type="EMBL" id="JAPWDV010000003">
    <property type="protein sequence ID" value="KAJ6216154.1"/>
    <property type="molecule type" value="Genomic_DNA"/>
</dbReference>
<evidence type="ECO:0000259" key="2">
    <source>
        <dbReference type="Pfam" id="PF17102"/>
    </source>
</evidence>
<organism evidence="4 5">
    <name type="scientific">Blomia tropicalis</name>
    <name type="common">Mite</name>
    <dbReference type="NCBI Taxonomy" id="40697"/>
    <lineage>
        <taxon>Eukaryota</taxon>
        <taxon>Metazoa</taxon>
        <taxon>Ecdysozoa</taxon>
        <taxon>Arthropoda</taxon>
        <taxon>Chelicerata</taxon>
        <taxon>Arachnida</taxon>
        <taxon>Acari</taxon>
        <taxon>Acariformes</taxon>
        <taxon>Sarcoptiformes</taxon>
        <taxon>Astigmata</taxon>
        <taxon>Glycyphagoidea</taxon>
        <taxon>Echimyopodidae</taxon>
        <taxon>Blomia</taxon>
    </lineage>
</organism>
<dbReference type="InterPro" id="IPR047141">
    <property type="entry name" value="Stealth"/>
</dbReference>
<sequence>MNRLQQQFFEHFVKTSARQIRNSEDMQFSFSYFYFLINESDETEFQTILERFDTDHLRSLSPNELKALQIQLNGLPLNNGQNYLFLSELNGCCNNCISIDFNATDFKLLQSSLSFNTIHNCSMTTNMIKDKCERTNRNKFEIVNDEDVSFKMLRSNETLLEQELDKLRNKPTKFICLNDNFDHGTNRTQELRLKQILNQIYQSLFPI</sequence>
<evidence type="ECO:0000313" key="5">
    <source>
        <dbReference type="Proteomes" id="UP001142055"/>
    </source>
</evidence>
<protein>
    <submittedName>
        <fullName evidence="4">Uncharacterized protein</fullName>
    </submittedName>
</protein>